<dbReference type="EMBL" id="CP016291">
    <property type="protein sequence ID" value="ANP91304.1"/>
    <property type="molecule type" value="Genomic_DNA"/>
</dbReference>
<protein>
    <submittedName>
        <fullName evidence="1">Uncharacterized protein</fullName>
    </submittedName>
</protein>
<dbReference type="AlphaFoldDB" id="A0A1B1CNG8"/>
<keyword evidence="1" id="KW-0614">Plasmid</keyword>
<evidence type="ECO:0000313" key="1">
    <source>
        <dbReference type="EMBL" id="ANP91304.1"/>
    </source>
</evidence>
<evidence type="ECO:0000313" key="2">
    <source>
        <dbReference type="Proteomes" id="UP000092691"/>
    </source>
</evidence>
<sequence length="67" mass="7702">MLIRDHMVDAPLDWSKPEGETIRIFAREVCDPARRRDEFEHDGVRQSAAVLRRLMTLVREQGGPLAS</sequence>
<reference evidence="1 2" key="1">
    <citation type="submission" date="2016-06" db="EMBL/GenBank/DDBJ databases">
        <title>Microsymbionts genomes from the relict species Vavilovia formosa.</title>
        <authorList>
            <person name="Chirak E."/>
            <person name="Kimeklis A."/>
            <person name="Andronov E."/>
        </authorList>
    </citation>
    <scope>NUCLEOTIDE SEQUENCE [LARGE SCALE GENOMIC DNA]</scope>
    <source>
        <strain evidence="1 2">Vaf10</strain>
        <plasmid evidence="2">Plasmid unnamed6</plasmid>
    </source>
</reference>
<proteinExistence type="predicted"/>
<name>A0A1B1CNG8_RHILE</name>
<gene>
    <name evidence="1" type="ORF">BA011_37440</name>
</gene>
<geneLocation type="plasmid" evidence="1 2">
    <name>unnamed6</name>
</geneLocation>
<accession>A0A1B1CNG8</accession>
<organism evidence="1 2">
    <name type="scientific">Rhizobium leguminosarum</name>
    <dbReference type="NCBI Taxonomy" id="384"/>
    <lineage>
        <taxon>Bacteria</taxon>
        <taxon>Pseudomonadati</taxon>
        <taxon>Pseudomonadota</taxon>
        <taxon>Alphaproteobacteria</taxon>
        <taxon>Hyphomicrobiales</taxon>
        <taxon>Rhizobiaceae</taxon>
        <taxon>Rhizobium/Agrobacterium group</taxon>
        <taxon>Rhizobium</taxon>
    </lineage>
</organism>
<dbReference type="Proteomes" id="UP000092691">
    <property type="component" value="Plasmid unnamed6"/>
</dbReference>